<organism evidence="1 2">
    <name type="scientific">Streptomyces europaeiscabiei</name>
    <dbReference type="NCBI Taxonomy" id="146819"/>
    <lineage>
        <taxon>Bacteria</taxon>
        <taxon>Bacillati</taxon>
        <taxon>Actinomycetota</taxon>
        <taxon>Actinomycetes</taxon>
        <taxon>Kitasatosporales</taxon>
        <taxon>Streptomycetaceae</taxon>
        <taxon>Streptomyces</taxon>
    </lineage>
</organism>
<gene>
    <name evidence="1" type="ORF">PV367_41520</name>
</gene>
<dbReference type="RefSeq" id="WP_319698944.1">
    <property type="nucleotide sequence ID" value="NZ_JARAWN010000512.1"/>
</dbReference>
<comment type="caution">
    <text evidence="1">The sequence shown here is derived from an EMBL/GenBank/DDBJ whole genome shotgun (WGS) entry which is preliminary data.</text>
</comment>
<dbReference type="AlphaFoldDB" id="A0AAJ2PZM3"/>
<dbReference type="EMBL" id="JARAWN010000512">
    <property type="protein sequence ID" value="MDX3136133.1"/>
    <property type="molecule type" value="Genomic_DNA"/>
</dbReference>
<protein>
    <submittedName>
        <fullName evidence="1">Uncharacterized protein</fullName>
    </submittedName>
</protein>
<evidence type="ECO:0000313" key="2">
    <source>
        <dbReference type="Proteomes" id="UP001273589"/>
    </source>
</evidence>
<proteinExistence type="predicted"/>
<sequence length="75" mass="8491">MDLVSAFRLGELERRRVRVRWGLVAQFPAPQKSRGCAPCFSARRPTALRHRRPWAFRPAACGAEGRRGGGAEGWW</sequence>
<name>A0AAJ2PZM3_9ACTN</name>
<dbReference type="Proteomes" id="UP001273589">
    <property type="component" value="Unassembled WGS sequence"/>
</dbReference>
<evidence type="ECO:0000313" key="1">
    <source>
        <dbReference type="EMBL" id="MDX3136133.1"/>
    </source>
</evidence>
<accession>A0AAJ2PZM3</accession>
<reference evidence="1" key="1">
    <citation type="journal article" date="2023" name="Microb. Genom.">
        <title>Mesoterricola silvestris gen. nov., sp. nov., Mesoterricola sediminis sp. nov., Geothrix oryzae sp. nov., Geothrix edaphica sp. nov., Geothrix rubra sp. nov., and Geothrix limicola sp. nov., six novel members of Acidobacteriota isolated from soils.</title>
        <authorList>
            <person name="Weisberg A.J."/>
            <person name="Pearce E."/>
            <person name="Kramer C.G."/>
            <person name="Chang J.H."/>
            <person name="Clarke C.R."/>
        </authorList>
    </citation>
    <scope>NUCLEOTIDE SEQUENCE</scope>
    <source>
        <strain evidence="1">ND06-05F</strain>
    </source>
</reference>
<feature type="non-terminal residue" evidence="1">
    <location>
        <position position="75"/>
    </location>
</feature>